<feature type="transmembrane region" description="Helical" evidence="1">
    <location>
        <begin position="106"/>
        <end position="125"/>
    </location>
</feature>
<accession>A0ABQ9FXG7</accession>
<sequence>MRTFMTFSTIVELGNINRFDISSNIDIVHNCIFVYNSQHYFCLSPLERALFKGVLCILSFSLLQFCWLERENGKEYPKTQVYCINLKKGKKGKSGRKTDNIKRKTIFINVIEIVLGKLTFVLINIDVDDMEIVGFEIKCISSWYSYNIITRLIWEYSGLKLNVSVHGIHITL</sequence>
<proteinExistence type="predicted"/>
<evidence type="ECO:0000313" key="3">
    <source>
        <dbReference type="Proteomes" id="UP001217089"/>
    </source>
</evidence>
<gene>
    <name evidence="2" type="ORF">KUTeg_000423</name>
</gene>
<keyword evidence="1" id="KW-1133">Transmembrane helix</keyword>
<keyword evidence="1" id="KW-0472">Membrane</keyword>
<evidence type="ECO:0000313" key="2">
    <source>
        <dbReference type="EMBL" id="KAJ8321952.1"/>
    </source>
</evidence>
<dbReference type="Proteomes" id="UP001217089">
    <property type="component" value="Unassembled WGS sequence"/>
</dbReference>
<protein>
    <submittedName>
        <fullName evidence="2">Uncharacterized protein</fullName>
    </submittedName>
</protein>
<dbReference type="EMBL" id="JARBDR010000018">
    <property type="protein sequence ID" value="KAJ8321952.1"/>
    <property type="molecule type" value="Genomic_DNA"/>
</dbReference>
<keyword evidence="3" id="KW-1185">Reference proteome</keyword>
<organism evidence="2 3">
    <name type="scientific">Tegillarca granosa</name>
    <name type="common">Malaysian cockle</name>
    <name type="synonym">Anadara granosa</name>
    <dbReference type="NCBI Taxonomy" id="220873"/>
    <lineage>
        <taxon>Eukaryota</taxon>
        <taxon>Metazoa</taxon>
        <taxon>Spiralia</taxon>
        <taxon>Lophotrochozoa</taxon>
        <taxon>Mollusca</taxon>
        <taxon>Bivalvia</taxon>
        <taxon>Autobranchia</taxon>
        <taxon>Pteriomorphia</taxon>
        <taxon>Arcoida</taxon>
        <taxon>Arcoidea</taxon>
        <taxon>Arcidae</taxon>
        <taxon>Tegillarca</taxon>
    </lineage>
</organism>
<name>A0ABQ9FXG7_TEGGR</name>
<reference evidence="2 3" key="1">
    <citation type="submission" date="2022-12" db="EMBL/GenBank/DDBJ databases">
        <title>Chromosome-level genome of Tegillarca granosa.</title>
        <authorList>
            <person name="Kim J."/>
        </authorList>
    </citation>
    <scope>NUCLEOTIDE SEQUENCE [LARGE SCALE GENOMIC DNA]</scope>
    <source>
        <strain evidence="2">Teg-2019</strain>
        <tissue evidence="2">Adductor muscle</tissue>
    </source>
</reference>
<keyword evidence="1" id="KW-0812">Transmembrane</keyword>
<evidence type="ECO:0000256" key="1">
    <source>
        <dbReference type="SAM" id="Phobius"/>
    </source>
</evidence>
<comment type="caution">
    <text evidence="2">The sequence shown here is derived from an EMBL/GenBank/DDBJ whole genome shotgun (WGS) entry which is preliminary data.</text>
</comment>